<dbReference type="AlphaFoldDB" id="F8IG20"/>
<evidence type="ECO:0000313" key="3">
    <source>
        <dbReference type="Proteomes" id="UP000000292"/>
    </source>
</evidence>
<feature type="transmembrane region" description="Helical" evidence="1">
    <location>
        <begin position="185"/>
        <end position="207"/>
    </location>
</feature>
<organism evidence="2 3">
    <name type="scientific">Alicyclobacillus acidocaldarius (strain Tc-4-1)</name>
    <name type="common">Bacillus acidocaldarius</name>
    <dbReference type="NCBI Taxonomy" id="1048834"/>
    <lineage>
        <taxon>Bacteria</taxon>
        <taxon>Bacillati</taxon>
        <taxon>Bacillota</taxon>
        <taxon>Bacilli</taxon>
        <taxon>Bacillales</taxon>
        <taxon>Alicyclobacillaceae</taxon>
        <taxon>Alicyclobacillus</taxon>
    </lineage>
</organism>
<gene>
    <name evidence="2" type="ordered locus">TC41_2270</name>
</gene>
<evidence type="ECO:0000256" key="1">
    <source>
        <dbReference type="SAM" id="Phobius"/>
    </source>
</evidence>
<keyword evidence="1" id="KW-1133">Transmembrane helix</keyword>
<proteinExistence type="predicted"/>
<dbReference type="EMBL" id="CP002902">
    <property type="protein sequence ID" value="AEJ44173.1"/>
    <property type="molecule type" value="Genomic_DNA"/>
</dbReference>
<accession>F8IG20</accession>
<dbReference type="KEGG" id="aad:TC41_2270"/>
<dbReference type="HOGENOM" id="CLU_770818_0_0_9"/>
<sequence>MMAAWAIASLFWSRSGDFGDLIWLTVSAWASSACAAAAARRPAPQAAALGAVAGAVCSAAGFVPLHRPGWLAAGIAASILAAALWLPFATYGDIALASRGLVRAATGIVVTGWVTYLVFVRPLAAPTPAGQAVATAYPCLTMLAAVATARAAHRLTYGSRLERAWFAPIALAVAFRDVPVRLLKAVVRLSITTAGLVAAGAALVAILPRIARPRAVTGRPTAANHPPLGLRQPAAAAHTAVPMPLVLTAAAVAVALLVALGWMARGLVRNRELSRTPEAVPSRITQRRIEDGFRLVPTSEPVRVRMQQRLRAWHRTGHTLARAETIRSLVGRLPDELRDPGDPALLRAYEQIRYGPDEP</sequence>
<dbReference type="STRING" id="1048834.TC41_2270"/>
<dbReference type="PATRIC" id="fig|1048834.4.peg.2147"/>
<evidence type="ECO:0000313" key="2">
    <source>
        <dbReference type="EMBL" id="AEJ44173.1"/>
    </source>
</evidence>
<keyword evidence="1" id="KW-0472">Membrane</keyword>
<reference evidence="2 3" key="1">
    <citation type="journal article" date="2011" name="J. Bacteriol.">
        <title>Complete Genome Sequence of Alicyclobacillus acidocaldarius Strain Tc-4-1.</title>
        <authorList>
            <person name="Chen Y."/>
            <person name="He Y."/>
            <person name="Zhang B."/>
            <person name="Yang J."/>
            <person name="Li W."/>
            <person name="Dong Z."/>
            <person name="Hu S."/>
        </authorList>
    </citation>
    <scope>NUCLEOTIDE SEQUENCE [LARGE SCALE GENOMIC DNA]</scope>
    <source>
        <strain evidence="2 3">Tc-4-1</strain>
    </source>
</reference>
<reference evidence="3" key="2">
    <citation type="submission" date="2011-06" db="EMBL/GenBank/DDBJ databases">
        <title>The complete genome sequence of Alicyclobacillus acidocaldarius sp. Tc-4-1.</title>
        <authorList>
            <person name="Chen Y."/>
            <person name="He Y."/>
            <person name="Dong Z."/>
            <person name="Hu S."/>
        </authorList>
    </citation>
    <scope>NUCLEOTIDE SEQUENCE [LARGE SCALE GENOMIC DNA]</scope>
    <source>
        <strain evidence="3">Tc-4-1</strain>
    </source>
</reference>
<protein>
    <recommendedName>
        <fullName evidence="4">DUF4129 domain-containing protein</fullName>
    </recommendedName>
</protein>
<feature type="transmembrane region" description="Helical" evidence="1">
    <location>
        <begin position="46"/>
        <end position="63"/>
    </location>
</feature>
<dbReference type="Proteomes" id="UP000000292">
    <property type="component" value="Chromosome"/>
</dbReference>
<feature type="transmembrane region" description="Helical" evidence="1">
    <location>
        <begin position="69"/>
        <end position="88"/>
    </location>
</feature>
<name>F8IG20_ALIAT</name>
<feature type="transmembrane region" description="Helical" evidence="1">
    <location>
        <begin position="132"/>
        <end position="153"/>
    </location>
</feature>
<feature type="transmembrane region" description="Helical" evidence="1">
    <location>
        <begin position="245"/>
        <end position="264"/>
    </location>
</feature>
<feature type="transmembrane region" description="Helical" evidence="1">
    <location>
        <begin position="100"/>
        <end position="120"/>
    </location>
</feature>
<keyword evidence="1" id="KW-0812">Transmembrane</keyword>
<feature type="transmembrane region" description="Helical" evidence="1">
    <location>
        <begin position="21"/>
        <end position="39"/>
    </location>
</feature>
<evidence type="ECO:0008006" key="4">
    <source>
        <dbReference type="Google" id="ProtNLM"/>
    </source>
</evidence>